<dbReference type="Proteomes" id="UP000503349">
    <property type="component" value="Chromosome 17"/>
</dbReference>
<dbReference type="AlphaFoldDB" id="A0A6G1QHK9"/>
<gene>
    <name evidence="1" type="ORF">EXN66_Car017730</name>
</gene>
<evidence type="ECO:0000313" key="1">
    <source>
        <dbReference type="EMBL" id="KAF3702042.1"/>
    </source>
</evidence>
<accession>A0A6G1QHK9</accession>
<evidence type="ECO:0000313" key="2">
    <source>
        <dbReference type="Proteomes" id="UP000503349"/>
    </source>
</evidence>
<reference evidence="2" key="2">
    <citation type="submission" date="2019-02" db="EMBL/GenBank/DDBJ databases">
        <title>Opniocepnalus argus Var Kimnra genome.</title>
        <authorList>
            <person name="Zhou C."/>
            <person name="Xiao S."/>
        </authorList>
    </citation>
    <scope>NUCLEOTIDE SEQUENCE [LARGE SCALE GENOMIC DNA]</scope>
</reference>
<protein>
    <submittedName>
        <fullName evidence="1">Uncharacterized protein</fullName>
    </submittedName>
</protein>
<dbReference type="EMBL" id="CM015728">
    <property type="protein sequence ID" value="KAF3702042.1"/>
    <property type="molecule type" value="Genomic_DNA"/>
</dbReference>
<organism evidence="1 2">
    <name type="scientific">Channa argus</name>
    <name type="common">Northern snakehead</name>
    <name type="synonym">Ophicephalus argus</name>
    <dbReference type="NCBI Taxonomy" id="215402"/>
    <lineage>
        <taxon>Eukaryota</taxon>
        <taxon>Metazoa</taxon>
        <taxon>Chordata</taxon>
        <taxon>Craniata</taxon>
        <taxon>Vertebrata</taxon>
        <taxon>Euteleostomi</taxon>
        <taxon>Actinopterygii</taxon>
        <taxon>Neopterygii</taxon>
        <taxon>Teleostei</taxon>
        <taxon>Neoteleostei</taxon>
        <taxon>Acanthomorphata</taxon>
        <taxon>Anabantaria</taxon>
        <taxon>Anabantiformes</taxon>
        <taxon>Channoidei</taxon>
        <taxon>Channidae</taxon>
        <taxon>Channa</taxon>
    </lineage>
</organism>
<proteinExistence type="predicted"/>
<reference evidence="1 2" key="1">
    <citation type="submission" date="2019-02" db="EMBL/GenBank/DDBJ databases">
        <title>Opniocepnalus argus genome.</title>
        <authorList>
            <person name="Zhou C."/>
            <person name="Xiao S."/>
        </authorList>
    </citation>
    <scope>NUCLEOTIDE SEQUENCE [LARGE SCALE GENOMIC DNA]</scope>
    <source>
        <strain evidence="1">OARG1902GOOAL</strain>
        <tissue evidence="1">Muscle</tissue>
    </source>
</reference>
<sequence length="53" mass="5340">MHTCGVCKAFVLGPLLFPVPPGYVSLGKIVNPKLLPVGPVSALHVATAIGGCV</sequence>
<name>A0A6G1QHK9_CHAAH</name>
<keyword evidence="2" id="KW-1185">Reference proteome</keyword>